<dbReference type="InterPro" id="IPR035426">
    <property type="entry name" value="Gemin2/Brr1"/>
</dbReference>
<keyword evidence="2" id="KW-0175">Coiled coil</keyword>
<dbReference type="OrthoDB" id="6154712at2759"/>
<dbReference type="InterPro" id="IPR015943">
    <property type="entry name" value="WD40/YVTN_repeat-like_dom_sf"/>
</dbReference>
<feature type="region of interest" description="Disordered" evidence="3">
    <location>
        <begin position="1"/>
        <end position="21"/>
    </location>
</feature>
<dbReference type="SMART" id="SM00320">
    <property type="entry name" value="WD40"/>
    <property type="match status" value="9"/>
</dbReference>
<feature type="region of interest" description="Disordered" evidence="3">
    <location>
        <begin position="1488"/>
        <end position="1515"/>
    </location>
</feature>
<feature type="region of interest" description="Disordered" evidence="3">
    <location>
        <begin position="1538"/>
        <end position="1557"/>
    </location>
</feature>
<dbReference type="STRING" id="312017.I7MCJ1"/>
<feature type="compositionally biased region" description="Basic and acidic residues" evidence="3">
    <location>
        <begin position="1339"/>
        <end position="1356"/>
    </location>
</feature>
<dbReference type="EMBL" id="GG662437">
    <property type="protein sequence ID" value="EAR84041.3"/>
    <property type="molecule type" value="Genomic_DNA"/>
</dbReference>
<dbReference type="InterPro" id="IPR036322">
    <property type="entry name" value="WD40_repeat_dom_sf"/>
</dbReference>
<evidence type="ECO:0000256" key="1">
    <source>
        <dbReference type="PROSITE-ProRule" id="PRU00221"/>
    </source>
</evidence>
<feature type="coiled-coil region" evidence="2">
    <location>
        <begin position="1103"/>
        <end position="1137"/>
    </location>
</feature>
<dbReference type="KEGG" id="tet:TTHERM_00755750"/>
<dbReference type="InParanoid" id="I7MCJ1"/>
<dbReference type="PANTHER" id="PTHR45589">
    <property type="entry name" value="WD REPEAT DOMAIN 62, ISOFORM G"/>
    <property type="match status" value="1"/>
</dbReference>
<feature type="coiled-coil region" evidence="2">
    <location>
        <begin position="1283"/>
        <end position="1314"/>
    </location>
</feature>
<dbReference type="PANTHER" id="PTHR45589:SF1">
    <property type="entry name" value="WD REPEAT DOMAIN 62, ISOFORM G"/>
    <property type="match status" value="1"/>
</dbReference>
<dbReference type="Pfam" id="PF00400">
    <property type="entry name" value="WD40"/>
    <property type="match status" value="2"/>
</dbReference>
<keyword evidence="1" id="KW-0853">WD repeat</keyword>
<protein>
    <submittedName>
        <fullName evidence="4">Survival motor neuron interacting protein</fullName>
    </submittedName>
</protein>
<feature type="compositionally biased region" description="Polar residues" evidence="3">
    <location>
        <begin position="1488"/>
        <end position="1498"/>
    </location>
</feature>
<dbReference type="eggNOG" id="KOG1408">
    <property type="taxonomic scope" value="Eukaryota"/>
</dbReference>
<dbReference type="Gene3D" id="2.130.10.10">
    <property type="entry name" value="YVTN repeat-like/Quinoprotein amine dehydrogenase"/>
    <property type="match status" value="3"/>
</dbReference>
<evidence type="ECO:0000313" key="5">
    <source>
        <dbReference type="Proteomes" id="UP000009168"/>
    </source>
</evidence>
<feature type="repeat" description="WD" evidence="1">
    <location>
        <begin position="528"/>
        <end position="571"/>
    </location>
</feature>
<dbReference type="InterPro" id="IPR001680">
    <property type="entry name" value="WD40_rpt"/>
</dbReference>
<name>I7MCJ1_TETTS</name>
<feature type="region of interest" description="Disordered" evidence="3">
    <location>
        <begin position="1319"/>
        <end position="1358"/>
    </location>
</feature>
<dbReference type="SUPFAM" id="SSF50978">
    <property type="entry name" value="WD40 repeat-like"/>
    <property type="match status" value="2"/>
</dbReference>
<keyword evidence="5" id="KW-1185">Reference proteome</keyword>
<accession>I7MCJ1</accession>
<dbReference type="GeneID" id="7826352"/>
<dbReference type="RefSeq" id="XP_001031704.3">
    <property type="nucleotide sequence ID" value="XM_001031704.3"/>
</dbReference>
<evidence type="ECO:0000256" key="2">
    <source>
        <dbReference type="SAM" id="Coils"/>
    </source>
</evidence>
<dbReference type="Gene3D" id="1.20.58.1070">
    <property type="match status" value="1"/>
</dbReference>
<dbReference type="Pfam" id="PF04938">
    <property type="entry name" value="SIP1"/>
    <property type="match status" value="1"/>
</dbReference>
<sequence length="1821" mass="211215">MDKNQSENFISNNISQASNPSKLQEARFRKAMQNRVQNLALSNVIGLTSNSKHNMLINPVSGELYYIAGSTIVVYNIEQNVQKKYIQSPNKRNIVCICLSKDCRYLAAGEGTSKQPEIIIWDLQQVFSSNSQEGDKPIKQLKGHKIGLKMLFFSPNMKYLLSIGDENDKGLFVWDWIAEERITLNKMSKVPLSACFSEDGTKFITCGEKYIKLWQFHSNGDVIKTPVKEKENAYIIEGKSINLGSKMQEKTFTDCEYDKQSKYLYVSTSTGQICIVDESRTIHKFMDIKVQRIFNIAIGKDFIICSCSDNFIRVLRTSTLDYITSFPKMPPLLQYNVEKGQTKIKFQSTEYADAIGLVYDDLRAKVSIVYSDRSLFIWDIQQFDQIAIKRSFLNHSGGINDLQILNNPSFSEITFFMTTSTDKTARIWHEISTEDNSKQQEQNLKFRRNVYSKNLSRIIYLTNDVETFKYKEQPTNLTEGEQVNQDIEVQEYPTCIKSTQDGSQIILANNKGQLIFMNVSNFEVSHQFQAHDKEISCMDLIETSSHRFLATGGRDRQIKIFDLKNNNKLIFTLDDHSSSIVALKFAQSQDHQTIYLISAATDRQIIFREYKNQIFATIHREVDKHNKINSLDISSDQQTLYVGFDKKINSFSVSTGKPIKQTETKEDEKVSKTYFDNLSTLTDVSSSYIACFNQDKVIRIRDCQTMAVVSKALVGDTVTGMGFTINNSHLITSTSEGLIYIWKMSSDLKNNIDKKKQQLGIIAKKIQDFFKQEGQNMLSTKDLNLGSFWIEEEMRQYMIQQQKQNQNVPLQKEDSFDPIKNLKPTDLMRNTNLPNWAKTKPSTNNQQQQKPVDEENLLNDFKDRIIIDKKVSNYPDKKTNNFIRDSEYIQDSINARFSSQIQQHQVNSQFQSKLQQGYGLDSINERDFNDNDYEDEIFSKNQVASIIGYNNQNNQFKNQDGSPQNDKQQNQILKIEDQQFDDDYSNQKPIYIDDNKIIGLKNVSDQGDSDGFQYNSDHLSQFLKQDQTVPISSTQAQLLSKLANTNLAQIAQQNNELQVEEIYSNQSQKHLSNQNSNQSLKSEKEVNDIKYKKDNGKISTFDVDHIQGQLQKVEHNIKQAENNFKFKEDQINIFQSSNQQPVSHKQQTFSNNNLINSINISDDNQIHQFEEEHKQVDGLIMLDDEDELEEDQATQKINKLQYQEQKQEVYQLSNKLNQNQEFVLSKKFGKDKESMPKQLGVDLDQIQIKDQSKQNTLKSEQLKQDNVINTENLQQSNKQLLIKNAAEKKFSSINQLVQQKEEDAEIIYEEIENNQSSISMQSNQVLQKQKQQTQLNENKNSKESEMNQHSIKEKNLIGDQSVSKYQKQTYVQEEPRDEFDESYIVCNSKEYQQYQNELEASFKIILDQLNKIEDIVENKLDHEPVSIRKKVCEKVQLRANKIKASLQNINFKTQQASQQNISSQFNISYADQDFASLYKMSQPNQLNSIFSDGNSTNKVEQEYKNQESENECDEDSQILANQGDKINNQMEFESVSINQDAEEEEDDSSNDQELMPRALPIQSNSDIDSEHEDYEGLQYLLNVRREANKTSNIMVAKNVNVVQSETDQKYIPQSILKGEFQETNKLNSWEQDQLNQFKNFKKHLEYIDEQVQKGIKPSEIISNYYNGLEDDKYIKSKKCFLENFTNEDLTKVVIPSTQTLQKITYIRLEKILEYIDHVIYDKLELAEQIQQENKENLLQLYKEKQVFLNYNQYLWIYGLMGRLDNPILADISCILNRILKMAVFQQKNSQQNQEDYQMIQAMTQIIIVIIREYYGQKYIAI</sequence>
<organism evidence="4 5">
    <name type="scientific">Tetrahymena thermophila (strain SB210)</name>
    <dbReference type="NCBI Taxonomy" id="312017"/>
    <lineage>
        <taxon>Eukaryota</taxon>
        <taxon>Sar</taxon>
        <taxon>Alveolata</taxon>
        <taxon>Ciliophora</taxon>
        <taxon>Intramacronucleata</taxon>
        <taxon>Oligohymenophorea</taxon>
        <taxon>Hymenostomatida</taxon>
        <taxon>Tetrahymenina</taxon>
        <taxon>Tetrahymenidae</taxon>
        <taxon>Tetrahymena</taxon>
    </lineage>
</organism>
<feature type="region of interest" description="Disordered" evidence="3">
    <location>
        <begin position="804"/>
        <end position="855"/>
    </location>
</feature>
<feature type="compositionally biased region" description="Acidic residues" evidence="3">
    <location>
        <begin position="1540"/>
        <end position="1550"/>
    </location>
</feature>
<dbReference type="Proteomes" id="UP000009168">
    <property type="component" value="Unassembled WGS sequence"/>
</dbReference>
<evidence type="ECO:0000256" key="3">
    <source>
        <dbReference type="SAM" id="MobiDB-lite"/>
    </source>
</evidence>
<feature type="compositionally biased region" description="Polar residues" evidence="3">
    <location>
        <begin position="828"/>
        <end position="850"/>
    </location>
</feature>
<dbReference type="GO" id="GO:0000387">
    <property type="term" value="P:spliceosomal snRNP assembly"/>
    <property type="evidence" value="ECO:0007669"/>
    <property type="project" value="InterPro"/>
</dbReference>
<dbReference type="PROSITE" id="PS50082">
    <property type="entry name" value="WD_REPEATS_2"/>
    <property type="match status" value="1"/>
</dbReference>
<proteinExistence type="predicted"/>
<feature type="compositionally biased region" description="Low complexity" evidence="3">
    <location>
        <begin position="1319"/>
        <end position="1338"/>
    </location>
</feature>
<evidence type="ECO:0000313" key="4">
    <source>
        <dbReference type="EMBL" id="EAR84041.3"/>
    </source>
</evidence>
<gene>
    <name evidence="4" type="ORF">TTHERM_00755750</name>
</gene>
<reference evidence="5" key="1">
    <citation type="journal article" date="2006" name="PLoS Biol.">
        <title>Macronuclear genome sequence of the ciliate Tetrahymena thermophila, a model eukaryote.</title>
        <authorList>
            <person name="Eisen J.A."/>
            <person name="Coyne R.S."/>
            <person name="Wu M."/>
            <person name="Wu D."/>
            <person name="Thiagarajan M."/>
            <person name="Wortman J.R."/>
            <person name="Badger J.H."/>
            <person name="Ren Q."/>
            <person name="Amedeo P."/>
            <person name="Jones K.M."/>
            <person name="Tallon L.J."/>
            <person name="Delcher A.L."/>
            <person name="Salzberg S.L."/>
            <person name="Silva J.C."/>
            <person name="Haas B.J."/>
            <person name="Majoros W.H."/>
            <person name="Farzad M."/>
            <person name="Carlton J.M."/>
            <person name="Smith R.K. Jr."/>
            <person name="Garg J."/>
            <person name="Pearlman R.E."/>
            <person name="Karrer K.M."/>
            <person name="Sun L."/>
            <person name="Manning G."/>
            <person name="Elde N.C."/>
            <person name="Turkewitz A.P."/>
            <person name="Asai D.J."/>
            <person name="Wilkes D.E."/>
            <person name="Wang Y."/>
            <person name="Cai H."/>
            <person name="Collins K."/>
            <person name="Stewart B.A."/>
            <person name="Lee S.R."/>
            <person name="Wilamowska K."/>
            <person name="Weinberg Z."/>
            <person name="Ruzzo W.L."/>
            <person name="Wloga D."/>
            <person name="Gaertig J."/>
            <person name="Frankel J."/>
            <person name="Tsao C.-C."/>
            <person name="Gorovsky M.A."/>
            <person name="Keeling P.J."/>
            <person name="Waller R.F."/>
            <person name="Patron N.J."/>
            <person name="Cherry J.M."/>
            <person name="Stover N.A."/>
            <person name="Krieger C.J."/>
            <person name="del Toro C."/>
            <person name="Ryder H.F."/>
            <person name="Williamson S.C."/>
            <person name="Barbeau R.A."/>
            <person name="Hamilton E.P."/>
            <person name="Orias E."/>
        </authorList>
    </citation>
    <scope>NUCLEOTIDE SEQUENCE [LARGE SCALE GENOMIC DNA]</scope>
    <source>
        <strain evidence="5">SB210</strain>
    </source>
</reference>
<dbReference type="InterPro" id="IPR052779">
    <property type="entry name" value="WDR62"/>
</dbReference>